<evidence type="ECO:0000256" key="3">
    <source>
        <dbReference type="ARBA" id="ARBA00022695"/>
    </source>
</evidence>
<dbReference type="Gene3D" id="4.10.60.10">
    <property type="entry name" value="Zinc finger, CCHC-type"/>
    <property type="match status" value="1"/>
</dbReference>
<dbReference type="PROSITE" id="PS50994">
    <property type="entry name" value="INTEGRASE"/>
    <property type="match status" value="1"/>
</dbReference>
<feature type="compositionally biased region" description="Low complexity" evidence="8">
    <location>
        <begin position="449"/>
        <end position="461"/>
    </location>
</feature>
<dbReference type="OrthoDB" id="5966756at2759"/>
<dbReference type="InterPro" id="IPR041373">
    <property type="entry name" value="RT_RNaseH"/>
</dbReference>
<dbReference type="PANTHER" id="PTHR37984">
    <property type="entry name" value="PROTEIN CBG26694"/>
    <property type="match status" value="1"/>
</dbReference>
<dbReference type="Pfam" id="PF00665">
    <property type="entry name" value="rve"/>
    <property type="match status" value="1"/>
</dbReference>
<dbReference type="SUPFAM" id="SSF56672">
    <property type="entry name" value="DNA/RNA polymerases"/>
    <property type="match status" value="1"/>
</dbReference>
<feature type="region of interest" description="Disordered" evidence="8">
    <location>
        <begin position="448"/>
        <end position="474"/>
    </location>
</feature>
<dbReference type="FunFam" id="3.10.20.370:FF:000001">
    <property type="entry name" value="Retrovirus-related Pol polyprotein from transposon 17.6-like protein"/>
    <property type="match status" value="1"/>
</dbReference>
<dbReference type="SUPFAM" id="SSF53098">
    <property type="entry name" value="Ribonuclease H-like"/>
    <property type="match status" value="1"/>
</dbReference>
<dbReference type="CDD" id="cd05481">
    <property type="entry name" value="retropepsin_like_LTR_1"/>
    <property type="match status" value="1"/>
</dbReference>
<dbReference type="CDD" id="cd01647">
    <property type="entry name" value="RT_LTR"/>
    <property type="match status" value="1"/>
</dbReference>
<dbReference type="InterPro" id="IPR001584">
    <property type="entry name" value="Integrase_cat-core"/>
</dbReference>
<comment type="caution">
    <text evidence="9">The sequence shown here is derived from an EMBL/GenBank/DDBJ whole genome shotgun (WGS) entry which is preliminary data.</text>
</comment>
<keyword evidence="10" id="KW-1185">Reference proteome</keyword>
<keyword evidence="3" id="KW-0548">Nucleotidyltransferase</keyword>
<dbReference type="InterPro" id="IPR041588">
    <property type="entry name" value="Integrase_H2C2"/>
</dbReference>
<dbReference type="GO" id="GO:0015074">
    <property type="term" value="P:DNA integration"/>
    <property type="evidence" value="ECO:0007669"/>
    <property type="project" value="InterPro"/>
</dbReference>
<dbReference type="CDD" id="cd09274">
    <property type="entry name" value="RNase_HI_RT_Ty3"/>
    <property type="match status" value="1"/>
</dbReference>
<evidence type="ECO:0000313" key="10">
    <source>
        <dbReference type="Proteomes" id="UP001152795"/>
    </source>
</evidence>
<dbReference type="PANTHER" id="PTHR37984:SF7">
    <property type="entry name" value="INTEGRASE CATALYTIC DOMAIN-CONTAINING PROTEIN"/>
    <property type="match status" value="1"/>
</dbReference>
<keyword evidence="5" id="KW-0255">Endonuclease</keyword>
<accession>A0A6S7GHB5</accession>
<dbReference type="InterPro" id="IPR012337">
    <property type="entry name" value="RNaseH-like_sf"/>
</dbReference>
<dbReference type="GO" id="GO:0004519">
    <property type="term" value="F:endonuclease activity"/>
    <property type="evidence" value="ECO:0007669"/>
    <property type="project" value="UniProtKB-KW"/>
</dbReference>
<dbReference type="InterPro" id="IPR050951">
    <property type="entry name" value="Retrovirus_Pol_polyprotein"/>
</dbReference>
<feature type="compositionally biased region" description="Low complexity" evidence="8">
    <location>
        <begin position="192"/>
        <end position="206"/>
    </location>
</feature>
<dbReference type="InterPro" id="IPR036397">
    <property type="entry name" value="RNaseH_sf"/>
</dbReference>
<proteinExistence type="predicted"/>
<dbReference type="Pfam" id="PF17921">
    <property type="entry name" value="Integrase_H2C2"/>
    <property type="match status" value="1"/>
</dbReference>
<dbReference type="InterPro" id="IPR000477">
    <property type="entry name" value="RT_dom"/>
</dbReference>
<sequence length="1368" mass="155948">MALSGIELPVMQWDGENLKENWRRFKQHVELMFSGPLRSKNEAEKCSYLLIWVGQKGRDIYNTWSDISETNRGKLKTYYDRFEKHVNPKANPVFARYKFHNKIQGPTEPVEEFTTELQLLAQDCEFHDQNEMVRDRIVFGTNSNKVREKLIMEGAELTLEKAIQIARTYEKTQAQLKSMSPENKEESIHLVRQQNQGSQSQRSRQSLDQKYPQQSLEQKYPQQISQCGNCGRKHYRSEKCPAKGQTCYLCNKPNHFAQVCRSKGRRSQIHPIEKVECDPSMTQFETLTFESITVANVNHQNLKADEVFAEVGIHLDPKPKATVKASLQTHAKASLKAKVDTGAQGNILPLRLYRAMYPCKIDLKGNPKKGATKHSNTILTAYGGSKLHHHGTVTIDCEFKGKRSAAQFYVTDTQGPAIIGLPTLIDLNLVKFNCAILKQVLHSNTLWSTTRTPEQPPLTTRTPERPPVPKPIKSKEDLIDQYPNCFNGIGKFEGEYHITTDPSVPPVIHPPRRVPISLKDDIKKELDEMVANGIITKINEGEPTRWVNSLVYKRKQNGRLRLCLDPKDLNTAILREHHAIPTLEEILPKLHKAKFFSIVDAKCGYWNVVLDEESSYLATFNSPFGRYRFKRMPFGLNMSQDIFQAKIDQTFEGCRGVVGIADDIVISGTTEEEHDQNLRSMMSRCQDTGLRLNPDKCHIKQEKIKFYGLICGPEGIQPDPDKVSALKQMAPPTNSKELQTFLGLATYMAPFIPNLSHHTASLRQLLKKESKFAWDASQQDVFDRIKNLISEEVTLTYFDPEKETVLQVDASTKGLGATLLQEDKPVAFASKALTDVESRYANIERELLAVVYGCEKFHTYLYGRSFTVQSDHKPLESIHLKHLTSAPPRLQRILLRLQPYSLTIKYRQGADMEIADALSRLSPQETEPISDMDVQIHEICPQFSSGILQEIRVASATDTELKELNDVVYNGWPTNIKQVPEILKPYWTFRDEITTEDGIAMKGQRIIIPHSMQSMILTKLHAGHQGSEKTKLRARTSVYWRGMNSDIEKSCKSCNTCQEMQNSQPKEPLIQTEVPPGPWHTIGTDLFYLDGAEYLLVADYYSKYQFVREVPKGKSSSRTIANLTKEIFSEQGVPKIVRSDNGPHFEGQAYKEFAKQYNFQHTTSSPHYPRSNGFIESQVKTTKKTMKKARATNTDPLMALLCLRATPINSTLPSPAELLFGRPIQDNLPKKIPKGKTTEEVTSRLLQRQATQKYYHDRNTKPLQPLKPGQCINIQDPMTQTWKPAEIKEKIQEVPRSYIITKPGGGEIRRNRTQIRERPQDPMEQAYQQPCEKTLDNHETPFPKSTQESHQYTTRSGRIVVPPTRLDM</sequence>
<keyword evidence="7" id="KW-0695">RNA-directed DNA polymerase</keyword>
<dbReference type="Gene3D" id="2.40.70.10">
    <property type="entry name" value="Acid Proteases"/>
    <property type="match status" value="1"/>
</dbReference>
<dbReference type="InterPro" id="IPR043128">
    <property type="entry name" value="Rev_trsase/Diguanyl_cyclase"/>
</dbReference>
<keyword evidence="6" id="KW-0378">Hydrolase</keyword>
<dbReference type="GO" id="GO:0003964">
    <property type="term" value="F:RNA-directed DNA polymerase activity"/>
    <property type="evidence" value="ECO:0007669"/>
    <property type="project" value="UniProtKB-KW"/>
</dbReference>
<gene>
    <name evidence="9" type="ORF">PACLA_8A024588</name>
</gene>
<evidence type="ECO:0000256" key="5">
    <source>
        <dbReference type="ARBA" id="ARBA00022759"/>
    </source>
</evidence>
<feature type="region of interest" description="Disordered" evidence="8">
    <location>
        <begin position="174"/>
        <end position="218"/>
    </location>
</feature>
<dbReference type="InterPro" id="IPR021109">
    <property type="entry name" value="Peptidase_aspartic_dom_sf"/>
</dbReference>
<dbReference type="EMBL" id="CACRXK020001310">
    <property type="protein sequence ID" value="CAB3988356.1"/>
    <property type="molecule type" value="Genomic_DNA"/>
</dbReference>
<dbReference type="PROSITE" id="PS50878">
    <property type="entry name" value="RT_POL"/>
    <property type="match status" value="1"/>
</dbReference>
<dbReference type="InterPro" id="IPR043502">
    <property type="entry name" value="DNA/RNA_pol_sf"/>
</dbReference>
<protein>
    <recommendedName>
        <fullName evidence="1">RNA-directed DNA polymerase</fullName>
        <ecNumber evidence="1">2.7.7.49</ecNumber>
    </recommendedName>
</protein>
<dbReference type="GO" id="GO:0016787">
    <property type="term" value="F:hydrolase activity"/>
    <property type="evidence" value="ECO:0007669"/>
    <property type="project" value="UniProtKB-KW"/>
</dbReference>
<evidence type="ECO:0000256" key="8">
    <source>
        <dbReference type="SAM" id="MobiDB-lite"/>
    </source>
</evidence>
<dbReference type="Gene3D" id="3.30.70.270">
    <property type="match status" value="2"/>
</dbReference>
<dbReference type="EC" id="2.7.7.49" evidence="1"/>
<evidence type="ECO:0000256" key="7">
    <source>
        <dbReference type="ARBA" id="ARBA00022918"/>
    </source>
</evidence>
<dbReference type="Pfam" id="PF00078">
    <property type="entry name" value="RVT_1"/>
    <property type="match status" value="1"/>
</dbReference>
<evidence type="ECO:0000256" key="6">
    <source>
        <dbReference type="ARBA" id="ARBA00022801"/>
    </source>
</evidence>
<organism evidence="9 10">
    <name type="scientific">Paramuricea clavata</name>
    <name type="common">Red gorgonian</name>
    <name type="synonym">Violescent sea-whip</name>
    <dbReference type="NCBI Taxonomy" id="317549"/>
    <lineage>
        <taxon>Eukaryota</taxon>
        <taxon>Metazoa</taxon>
        <taxon>Cnidaria</taxon>
        <taxon>Anthozoa</taxon>
        <taxon>Octocorallia</taxon>
        <taxon>Malacalcyonacea</taxon>
        <taxon>Plexauridae</taxon>
        <taxon>Paramuricea</taxon>
    </lineage>
</organism>
<evidence type="ECO:0000256" key="2">
    <source>
        <dbReference type="ARBA" id="ARBA00022679"/>
    </source>
</evidence>
<dbReference type="GO" id="GO:0003676">
    <property type="term" value="F:nucleic acid binding"/>
    <property type="evidence" value="ECO:0007669"/>
    <property type="project" value="InterPro"/>
</dbReference>
<evidence type="ECO:0000313" key="9">
    <source>
        <dbReference type="EMBL" id="CAB3988356.1"/>
    </source>
</evidence>
<dbReference type="Gene3D" id="3.30.420.10">
    <property type="entry name" value="Ribonuclease H-like superfamily/Ribonuclease H"/>
    <property type="match status" value="1"/>
</dbReference>
<dbReference type="FunFam" id="1.10.340.70:FF:000003">
    <property type="entry name" value="Protein CBG25708"/>
    <property type="match status" value="1"/>
</dbReference>
<dbReference type="Gene3D" id="3.10.10.10">
    <property type="entry name" value="HIV Type 1 Reverse Transcriptase, subunit A, domain 1"/>
    <property type="match status" value="1"/>
</dbReference>
<name>A0A6S7GHB5_PARCT</name>
<keyword evidence="4" id="KW-0540">Nuclease</keyword>
<dbReference type="Gene3D" id="1.10.340.70">
    <property type="match status" value="1"/>
</dbReference>
<dbReference type="FunFam" id="3.30.420.10:FF:000063">
    <property type="entry name" value="Retrovirus-related Pol polyprotein from transposon 297-like Protein"/>
    <property type="match status" value="1"/>
</dbReference>
<dbReference type="Proteomes" id="UP001152795">
    <property type="component" value="Unassembled WGS sequence"/>
</dbReference>
<keyword evidence="2" id="KW-0808">Transferase</keyword>
<reference evidence="9" key="1">
    <citation type="submission" date="2020-04" db="EMBL/GenBank/DDBJ databases">
        <authorList>
            <person name="Alioto T."/>
            <person name="Alioto T."/>
            <person name="Gomez Garrido J."/>
        </authorList>
    </citation>
    <scope>NUCLEOTIDE SEQUENCE</scope>
    <source>
        <strain evidence="9">A484AB</strain>
    </source>
</reference>
<evidence type="ECO:0000256" key="1">
    <source>
        <dbReference type="ARBA" id="ARBA00012493"/>
    </source>
</evidence>
<dbReference type="FunFam" id="3.30.70.270:FF:000026">
    <property type="entry name" value="Transposon Ty3-G Gag-Pol polyprotein"/>
    <property type="match status" value="1"/>
</dbReference>
<evidence type="ECO:0000256" key="4">
    <source>
        <dbReference type="ARBA" id="ARBA00022722"/>
    </source>
</evidence>
<dbReference type="Pfam" id="PF17917">
    <property type="entry name" value="RT_RNaseH"/>
    <property type="match status" value="1"/>
</dbReference>